<comment type="caution">
    <text evidence="1">The sequence shown here is derived from an EMBL/GenBank/DDBJ whole genome shotgun (WGS) entry which is preliminary data.</text>
</comment>
<organism evidence="1 2">
    <name type="scientific">Brachionus plicatilis</name>
    <name type="common">Marine rotifer</name>
    <name type="synonym">Brachionus muelleri</name>
    <dbReference type="NCBI Taxonomy" id="10195"/>
    <lineage>
        <taxon>Eukaryota</taxon>
        <taxon>Metazoa</taxon>
        <taxon>Spiralia</taxon>
        <taxon>Gnathifera</taxon>
        <taxon>Rotifera</taxon>
        <taxon>Eurotatoria</taxon>
        <taxon>Monogononta</taxon>
        <taxon>Pseudotrocha</taxon>
        <taxon>Ploima</taxon>
        <taxon>Brachionidae</taxon>
        <taxon>Brachionus</taxon>
    </lineage>
</organism>
<reference evidence="1 2" key="1">
    <citation type="journal article" date="2018" name="Sci. Rep.">
        <title>Genomic signatures of local adaptation to the degree of environmental predictability in rotifers.</title>
        <authorList>
            <person name="Franch-Gras L."/>
            <person name="Hahn C."/>
            <person name="Garcia-Roger E.M."/>
            <person name="Carmona M.J."/>
            <person name="Serra M."/>
            <person name="Gomez A."/>
        </authorList>
    </citation>
    <scope>NUCLEOTIDE SEQUENCE [LARGE SCALE GENOMIC DNA]</scope>
    <source>
        <strain evidence="1">HYR1</strain>
    </source>
</reference>
<dbReference type="Proteomes" id="UP000276133">
    <property type="component" value="Unassembled WGS sequence"/>
</dbReference>
<keyword evidence="2" id="KW-1185">Reference proteome</keyword>
<dbReference type="AlphaFoldDB" id="A0A3M7RDC2"/>
<sequence length="81" mass="9525">MTKDQLLEDYVPLIKSAKDKYYIIVVYLESLIGFRSCEKLILLVDNKVLNKEKIDLIYIKDNYKKMSNFFNLCRALDGQNA</sequence>
<evidence type="ECO:0000313" key="1">
    <source>
        <dbReference type="EMBL" id="RNA21507.1"/>
    </source>
</evidence>
<accession>A0A3M7RDC2</accession>
<proteinExistence type="predicted"/>
<name>A0A3M7RDC2_BRAPC</name>
<evidence type="ECO:0000313" key="2">
    <source>
        <dbReference type="Proteomes" id="UP000276133"/>
    </source>
</evidence>
<gene>
    <name evidence="1" type="ORF">BpHYR1_019422</name>
</gene>
<dbReference type="EMBL" id="REGN01003650">
    <property type="protein sequence ID" value="RNA21507.1"/>
    <property type="molecule type" value="Genomic_DNA"/>
</dbReference>
<protein>
    <submittedName>
        <fullName evidence="1">Uncharacterized protein</fullName>
    </submittedName>
</protein>